<dbReference type="AlphaFoldDB" id="A0A6S6TNG7"/>
<organism evidence="1">
    <name type="scientific">uncultured Sulfurovum sp</name>
    <dbReference type="NCBI Taxonomy" id="269237"/>
    <lineage>
        <taxon>Bacteria</taxon>
        <taxon>Pseudomonadati</taxon>
        <taxon>Campylobacterota</taxon>
        <taxon>Epsilonproteobacteria</taxon>
        <taxon>Campylobacterales</taxon>
        <taxon>Sulfurovaceae</taxon>
        <taxon>Sulfurovum</taxon>
        <taxon>environmental samples</taxon>
    </lineage>
</organism>
<name>A0A6S6TNG7_9BACT</name>
<dbReference type="EMBL" id="CACVAS010000106">
    <property type="protein sequence ID" value="CAA6818190.1"/>
    <property type="molecule type" value="Genomic_DNA"/>
</dbReference>
<protein>
    <submittedName>
        <fullName evidence="1">Uncharacterized protein</fullName>
    </submittedName>
</protein>
<sequence>MRIVILSVIYLIMMQSCNSVSEENQKELTCHEIDSSSMSFTYDSSYKKWEEDHFYQKNGIETYVKKKYKDSLRTIPIQYDSTIYCHCCDTIMNRVGQASICNEWGIRYDTILMDYEVVRGKPCQNRFVTDFFEMNNVIDINGQSYRLTKLLTPSCLSQLRTKTEALEALEKMYQLAQPIVDTIDLKDRESIHFYFGENYELIVFYKQIKGKYFHHRVKEGSKGFEGVHARFTISYRDIDNSLYTRDLSKPKEVVSPKEMIEDLKKSGDEIELLQDSVKKK</sequence>
<reference evidence="1" key="1">
    <citation type="submission" date="2020-01" db="EMBL/GenBank/DDBJ databases">
        <authorList>
            <person name="Meier V. D."/>
            <person name="Meier V D."/>
        </authorList>
    </citation>
    <scope>NUCLEOTIDE SEQUENCE</scope>
    <source>
        <strain evidence="1">HLG_WM_MAG_01</strain>
    </source>
</reference>
<dbReference type="PROSITE" id="PS51257">
    <property type="entry name" value="PROKAR_LIPOPROTEIN"/>
    <property type="match status" value="1"/>
</dbReference>
<gene>
    <name evidence="1" type="ORF">HELGO_WM41783</name>
</gene>
<accession>A0A6S6TNG7</accession>
<proteinExistence type="predicted"/>
<evidence type="ECO:0000313" key="1">
    <source>
        <dbReference type="EMBL" id="CAA6818190.1"/>
    </source>
</evidence>